<dbReference type="OrthoDB" id="9808473at2"/>
<gene>
    <name evidence="2" type="ORF">SAMN04488069_109205</name>
</gene>
<sequence>MVTRRRLLLPLLLCLLITGLAAFEPAEKTVRSAGNNSFDTGETLQYKVHYGLINAADATIELDDNLHRINERPCYRATVTGRTIGSFDYFLRIRDTWRSYIDTASIQPQRFFRNIEENNYRKRETVDFDHQRDVASVESYKKDKNDVKRGTFKVPSNVQDIVSGFYYLRTLNYDLRRPGEVIRVQGFFDEEMLPMDVIYKGRETVSTKAGTIRAIRLVPKMPKNKIFKGENAVSVYLSDDQNKVPVLIQADMFVGAVKVDLYKYKGLRNRLNMVAQN</sequence>
<evidence type="ECO:0008006" key="4">
    <source>
        <dbReference type="Google" id="ProtNLM"/>
    </source>
</evidence>
<dbReference type="STRING" id="651662.SAMN04488069_109205"/>
<evidence type="ECO:0000313" key="2">
    <source>
        <dbReference type="EMBL" id="SDY53688.1"/>
    </source>
</evidence>
<keyword evidence="3" id="KW-1185">Reference proteome</keyword>
<dbReference type="InterPro" id="IPR021457">
    <property type="entry name" value="DUF3108"/>
</dbReference>
<dbReference type="AlphaFoldDB" id="A0A1H3KPM4"/>
<proteinExistence type="predicted"/>
<accession>A0A1H3KPM4</accession>
<keyword evidence="1" id="KW-0732">Signal</keyword>
<organism evidence="2 3">
    <name type="scientific">Hymenobacter psychrophilus</name>
    <dbReference type="NCBI Taxonomy" id="651662"/>
    <lineage>
        <taxon>Bacteria</taxon>
        <taxon>Pseudomonadati</taxon>
        <taxon>Bacteroidota</taxon>
        <taxon>Cytophagia</taxon>
        <taxon>Cytophagales</taxon>
        <taxon>Hymenobacteraceae</taxon>
        <taxon>Hymenobacter</taxon>
    </lineage>
</organism>
<dbReference type="EMBL" id="FNOV01000009">
    <property type="protein sequence ID" value="SDY53688.1"/>
    <property type="molecule type" value="Genomic_DNA"/>
</dbReference>
<evidence type="ECO:0000256" key="1">
    <source>
        <dbReference type="SAM" id="SignalP"/>
    </source>
</evidence>
<feature type="signal peptide" evidence="1">
    <location>
        <begin position="1"/>
        <end position="22"/>
    </location>
</feature>
<protein>
    <recommendedName>
        <fullName evidence="4">DUF3108 domain-containing protein</fullName>
    </recommendedName>
</protein>
<evidence type="ECO:0000313" key="3">
    <source>
        <dbReference type="Proteomes" id="UP000199249"/>
    </source>
</evidence>
<dbReference type="Pfam" id="PF11306">
    <property type="entry name" value="DUF3108"/>
    <property type="match status" value="1"/>
</dbReference>
<feature type="chain" id="PRO_5011673619" description="DUF3108 domain-containing protein" evidence="1">
    <location>
        <begin position="23"/>
        <end position="277"/>
    </location>
</feature>
<dbReference type="Proteomes" id="UP000199249">
    <property type="component" value="Unassembled WGS sequence"/>
</dbReference>
<name>A0A1H3KPM4_9BACT</name>
<reference evidence="3" key="1">
    <citation type="submission" date="2016-10" db="EMBL/GenBank/DDBJ databases">
        <authorList>
            <person name="Varghese N."/>
            <person name="Submissions S."/>
        </authorList>
    </citation>
    <scope>NUCLEOTIDE SEQUENCE [LARGE SCALE GENOMIC DNA]</scope>
    <source>
        <strain evidence="3">CGMCC 1.8975</strain>
    </source>
</reference>